<evidence type="ECO:0000313" key="2">
    <source>
        <dbReference type="Proteomes" id="UP001204376"/>
    </source>
</evidence>
<evidence type="ECO:0008006" key="3">
    <source>
        <dbReference type="Google" id="ProtNLM"/>
    </source>
</evidence>
<comment type="caution">
    <text evidence="1">The sequence shown here is derived from an EMBL/GenBank/DDBJ whole genome shotgun (WGS) entry which is preliminary data.</text>
</comment>
<dbReference type="RefSeq" id="WP_256541267.1">
    <property type="nucleotide sequence ID" value="NZ_JANHOH010000011.1"/>
</dbReference>
<protein>
    <recommendedName>
        <fullName evidence="3">HNH endonuclease</fullName>
    </recommendedName>
</protein>
<dbReference type="Proteomes" id="UP001204376">
    <property type="component" value="Unassembled WGS sequence"/>
</dbReference>
<organism evidence="1 2">
    <name type="scientific">Mucilaginibacter aquariorum</name>
    <dbReference type="NCBI Taxonomy" id="2967225"/>
    <lineage>
        <taxon>Bacteria</taxon>
        <taxon>Pseudomonadati</taxon>
        <taxon>Bacteroidota</taxon>
        <taxon>Sphingobacteriia</taxon>
        <taxon>Sphingobacteriales</taxon>
        <taxon>Sphingobacteriaceae</taxon>
        <taxon>Mucilaginibacter</taxon>
    </lineage>
</organism>
<evidence type="ECO:0000313" key="1">
    <source>
        <dbReference type="EMBL" id="MCQ6961099.1"/>
    </source>
</evidence>
<proteinExistence type="predicted"/>
<reference evidence="1 2" key="1">
    <citation type="submission" date="2022-07" db="EMBL/GenBank/DDBJ databases">
        <title>Mucilaginibacter sp. JC4.</title>
        <authorList>
            <person name="Le V."/>
            <person name="Ko S.-R."/>
            <person name="Ahn C.-Y."/>
            <person name="Oh H.-M."/>
        </authorList>
    </citation>
    <scope>NUCLEOTIDE SEQUENCE [LARGE SCALE GENOMIC DNA]</scope>
    <source>
        <strain evidence="1 2">JC4</strain>
    </source>
</reference>
<name>A0ABT1T977_9SPHI</name>
<gene>
    <name evidence="1" type="ORF">NPE20_24200</name>
</gene>
<sequence>MQINRNSTLGIVNQKQVGRYRRENDLARIDPDAPLIDAPPHGSYGNLLFDPRWKAKRNEIITRDKGCCVICKSTDEIQVHHRQYQYVKAMKGFKVPWDYSDHLLITLCKNCHQRGHSKFKVPVLIV</sequence>
<accession>A0ABT1T977</accession>
<keyword evidence="2" id="KW-1185">Reference proteome</keyword>
<dbReference type="EMBL" id="JANHOH010000011">
    <property type="protein sequence ID" value="MCQ6961099.1"/>
    <property type="molecule type" value="Genomic_DNA"/>
</dbReference>